<evidence type="ECO:0000256" key="5">
    <source>
        <dbReference type="ARBA" id="ARBA00023136"/>
    </source>
</evidence>
<keyword evidence="2 7" id="KW-0813">Transport</keyword>
<dbReference type="InterPro" id="IPR036942">
    <property type="entry name" value="Beta-barrel_TonB_sf"/>
</dbReference>
<evidence type="ECO:0000256" key="8">
    <source>
        <dbReference type="SAM" id="SignalP"/>
    </source>
</evidence>
<evidence type="ECO:0000313" key="10">
    <source>
        <dbReference type="EMBL" id="SDB78604.1"/>
    </source>
</evidence>
<dbReference type="PROSITE" id="PS52016">
    <property type="entry name" value="TONB_DEPENDENT_REC_3"/>
    <property type="match status" value="1"/>
</dbReference>
<accession>A0A1G6G9E2</accession>
<dbReference type="InterPro" id="IPR037066">
    <property type="entry name" value="Plug_dom_sf"/>
</dbReference>
<evidence type="ECO:0000256" key="7">
    <source>
        <dbReference type="PROSITE-ProRule" id="PRU01360"/>
    </source>
</evidence>
<dbReference type="InterPro" id="IPR039426">
    <property type="entry name" value="TonB-dep_rcpt-like"/>
</dbReference>
<dbReference type="Gene3D" id="2.60.40.1120">
    <property type="entry name" value="Carboxypeptidase-like, regulatory domain"/>
    <property type="match status" value="1"/>
</dbReference>
<feature type="chain" id="PRO_5010332324" evidence="8">
    <location>
        <begin position="32"/>
        <end position="1064"/>
    </location>
</feature>
<keyword evidence="8" id="KW-0732">Signal</keyword>
<sequence>MKNAVISKAKWYIRCCSLVYLSISFSSVVHSAEDVSKMNSVAIAQQAKTRTVVGSVIDFETGEPIIGASVAVAGKSVGTISDLDGNFSIRVDGDNTKLEISFIGYEKQAVMVEDGKKLTIRLRAVSELLDEVVITAYGSGLRKDLTGAIAKANVQDMRKAPVFNFEESLAGRVAGVQVTSSDGQPGSDLQIVIRGNNSVTQDNSPLYVVDGFPLEMAVGNMLNPEEIESIEILKDASATAIYGARGANGVILVTTKKGKVSSPTVTYSGWVGVQQIIKKQEMLDPYEFVRYQLEADYNVYSKRYLAGERTLEDYRNIEGINWQDKVYRDALVHSHNIAVRGGTEKTRYSVSGSLVDQQGIMLNSGYKKYQGRFVLDQTITKKIKVGINANYTYSKKYGTIVSESQTSPTASLMYALWGYRPVAGVNDGDLLNDLYDETTDPTTDLRINPLMAAENEYNPLFTYNFIGNAYFEYKILKNLTLKITGGYNKIHQRKEVFFNSNSRGGHRHTNNKVNGWITNTERTSLLNENTLTYDVPLKKGHRLKVLGGFTVQDNSTFIDEIRAINVPNEALGIAGLDEGELTSATISKTANGLVSYLGRADYNYKSKYLLTVSFRADGSSKFPKDNRWAYFPSASAAWGFGEEKFVKNVKWISSGKLRAGIGTTGNNRVTDYAALTALQITADSGYSTGNTPGKGVVPKTLGNPKLKWETTVQTNIGLDMSFWDNRISLTADYYYKKTKDLLLNATLAPSMGFLSAYRNVGSVSNSGLELTIDTKNIQTKEFSWTSSFNISFNRNKVLSLNDDEPSLASRVNWGNFNNAYPYIAIPGHPIAMFYGHIFDGVYQYTDFDKVGESYILKDGVPNNGNAREKIQPGDIKFKDINRDGVVNDYDLTIIGNPNPKHIGGFGNNFQYKNFDLNVFFQWSYGGDVLNANRIEFEGGDPNARTSLNMFASFANRWTPENQTNELYRIGGQGPAVYSSRTIEDGSFLRLKTVSLGYRLPNAWLKKINIKSLRVYASAQNLITWTRCSGPDPEVSTRPTALTPSFDWSPYPRPRTLTLGVDISF</sequence>
<keyword evidence="3 7" id="KW-1134">Transmembrane beta strand</keyword>
<dbReference type="InterPro" id="IPR023996">
    <property type="entry name" value="TonB-dep_OMP_SusC/RagA"/>
</dbReference>
<dbReference type="InterPro" id="IPR023997">
    <property type="entry name" value="TonB-dep_OMP_SusC/RagA_CS"/>
</dbReference>
<protein>
    <submittedName>
        <fullName evidence="10">TonB-linked outer membrane protein, SusC/RagA family</fullName>
    </submittedName>
</protein>
<name>A0A1G6G9E2_BACOV</name>
<dbReference type="Proteomes" id="UP000183670">
    <property type="component" value="Unassembled WGS sequence"/>
</dbReference>
<dbReference type="GO" id="GO:0009279">
    <property type="term" value="C:cell outer membrane"/>
    <property type="evidence" value="ECO:0007669"/>
    <property type="project" value="UniProtKB-SubCell"/>
</dbReference>
<organism evidence="10 11">
    <name type="scientific">Bacteroides ovatus</name>
    <dbReference type="NCBI Taxonomy" id="28116"/>
    <lineage>
        <taxon>Bacteria</taxon>
        <taxon>Pseudomonadati</taxon>
        <taxon>Bacteroidota</taxon>
        <taxon>Bacteroidia</taxon>
        <taxon>Bacteroidales</taxon>
        <taxon>Bacteroidaceae</taxon>
        <taxon>Bacteroides</taxon>
    </lineage>
</organism>
<dbReference type="Gene3D" id="2.40.170.20">
    <property type="entry name" value="TonB-dependent receptor, beta-barrel domain"/>
    <property type="match status" value="1"/>
</dbReference>
<reference evidence="10 11" key="1">
    <citation type="submission" date="2016-10" db="EMBL/GenBank/DDBJ databases">
        <authorList>
            <person name="de Groot N.N."/>
        </authorList>
    </citation>
    <scope>NUCLEOTIDE SEQUENCE [LARGE SCALE GENOMIC DNA]</scope>
    <source>
        <strain evidence="10 11">NLAE-zl-C500</strain>
    </source>
</reference>
<dbReference type="EMBL" id="FMYE01000045">
    <property type="protein sequence ID" value="SDB78604.1"/>
    <property type="molecule type" value="Genomic_DNA"/>
</dbReference>
<feature type="signal peptide" evidence="8">
    <location>
        <begin position="1"/>
        <end position="31"/>
    </location>
</feature>
<keyword evidence="6 7" id="KW-0998">Cell outer membrane</keyword>
<dbReference type="InterPro" id="IPR008969">
    <property type="entry name" value="CarboxyPept-like_regulatory"/>
</dbReference>
<dbReference type="SUPFAM" id="SSF49464">
    <property type="entry name" value="Carboxypeptidase regulatory domain-like"/>
    <property type="match status" value="1"/>
</dbReference>
<evidence type="ECO:0000259" key="9">
    <source>
        <dbReference type="Pfam" id="PF07715"/>
    </source>
</evidence>
<evidence type="ECO:0000256" key="3">
    <source>
        <dbReference type="ARBA" id="ARBA00022452"/>
    </source>
</evidence>
<dbReference type="NCBIfam" id="TIGR04056">
    <property type="entry name" value="OMP_RagA_SusC"/>
    <property type="match status" value="1"/>
</dbReference>
<dbReference type="NCBIfam" id="TIGR04057">
    <property type="entry name" value="SusC_RagA_signa"/>
    <property type="match status" value="1"/>
</dbReference>
<dbReference type="Gene3D" id="2.170.130.10">
    <property type="entry name" value="TonB-dependent receptor, plug domain"/>
    <property type="match status" value="1"/>
</dbReference>
<feature type="domain" description="TonB-dependent receptor plug" evidence="9">
    <location>
        <begin position="143"/>
        <end position="250"/>
    </location>
</feature>
<comment type="similarity">
    <text evidence="7">Belongs to the TonB-dependent receptor family.</text>
</comment>
<evidence type="ECO:0000256" key="2">
    <source>
        <dbReference type="ARBA" id="ARBA00022448"/>
    </source>
</evidence>
<dbReference type="Pfam" id="PF07715">
    <property type="entry name" value="Plug"/>
    <property type="match status" value="1"/>
</dbReference>
<proteinExistence type="inferred from homology"/>
<evidence type="ECO:0000313" key="11">
    <source>
        <dbReference type="Proteomes" id="UP000183670"/>
    </source>
</evidence>
<evidence type="ECO:0000256" key="1">
    <source>
        <dbReference type="ARBA" id="ARBA00004571"/>
    </source>
</evidence>
<comment type="subcellular location">
    <subcellularLocation>
        <location evidence="1 7">Cell outer membrane</location>
        <topology evidence="1 7">Multi-pass membrane protein</topology>
    </subcellularLocation>
</comment>
<evidence type="ECO:0000256" key="4">
    <source>
        <dbReference type="ARBA" id="ARBA00022692"/>
    </source>
</evidence>
<keyword evidence="5 7" id="KW-0472">Membrane</keyword>
<dbReference type="Pfam" id="PF13715">
    <property type="entry name" value="CarbopepD_reg_2"/>
    <property type="match status" value="1"/>
</dbReference>
<keyword evidence="4 7" id="KW-0812">Transmembrane</keyword>
<dbReference type="AlphaFoldDB" id="A0A1G6G9E2"/>
<evidence type="ECO:0000256" key="6">
    <source>
        <dbReference type="ARBA" id="ARBA00023237"/>
    </source>
</evidence>
<dbReference type="SUPFAM" id="SSF56935">
    <property type="entry name" value="Porins"/>
    <property type="match status" value="1"/>
</dbReference>
<dbReference type="InterPro" id="IPR012910">
    <property type="entry name" value="Plug_dom"/>
</dbReference>
<gene>
    <name evidence="10" type="ORF">SAMN05192581_10454</name>
</gene>
<dbReference type="FunFam" id="2.60.40.1120:FF:000003">
    <property type="entry name" value="Outer membrane protein Omp121"/>
    <property type="match status" value="1"/>
</dbReference>